<proteinExistence type="predicted"/>
<gene>
    <name evidence="3" type="ORF">AJAP_23090</name>
</gene>
<organism evidence="3 4">
    <name type="scientific">Amycolatopsis japonica</name>
    <dbReference type="NCBI Taxonomy" id="208439"/>
    <lineage>
        <taxon>Bacteria</taxon>
        <taxon>Bacillati</taxon>
        <taxon>Actinomycetota</taxon>
        <taxon>Actinomycetes</taxon>
        <taxon>Pseudonocardiales</taxon>
        <taxon>Pseudonocardiaceae</taxon>
        <taxon>Amycolatopsis</taxon>
        <taxon>Amycolatopsis japonica group</taxon>
    </lineage>
</organism>
<feature type="transmembrane region" description="Helical" evidence="2">
    <location>
        <begin position="17"/>
        <end position="39"/>
    </location>
</feature>
<evidence type="ECO:0000256" key="1">
    <source>
        <dbReference type="SAM" id="Coils"/>
    </source>
</evidence>
<keyword evidence="4" id="KW-1185">Reference proteome</keyword>
<reference evidence="3 4" key="1">
    <citation type="journal article" date="2014" name="J. Biotechnol.">
        <title>Complete genome sequence of the actinobacterium Amycolatopsis japonica MG417-CF17(T) (=DSM 44213T) producing (S,S)-N,N'-ethylenediaminedisuccinic acid.</title>
        <authorList>
            <person name="Stegmann E."/>
            <person name="Albersmeier A."/>
            <person name="Spohn M."/>
            <person name="Gert H."/>
            <person name="Weber T."/>
            <person name="Wohlleben W."/>
            <person name="Kalinowski J."/>
            <person name="Ruckert C."/>
        </authorList>
    </citation>
    <scope>NUCLEOTIDE SEQUENCE [LARGE SCALE GENOMIC DNA]</scope>
    <source>
        <strain evidence="4">MG417-CF17 (DSM 44213)</strain>
    </source>
</reference>
<feature type="coiled-coil region" evidence="1">
    <location>
        <begin position="105"/>
        <end position="132"/>
    </location>
</feature>
<dbReference type="AlphaFoldDB" id="A0A075UYC3"/>
<accession>A0A075UYC3</accession>
<dbReference type="EMBL" id="CP008953">
    <property type="protein sequence ID" value="AIG77471.1"/>
    <property type="molecule type" value="Genomic_DNA"/>
</dbReference>
<protein>
    <submittedName>
        <fullName evidence="3">Uncharacterized protein</fullName>
    </submittedName>
</protein>
<dbReference type="eggNOG" id="ENOG5033TIR">
    <property type="taxonomic scope" value="Bacteria"/>
</dbReference>
<name>A0A075UYC3_9PSEU</name>
<dbReference type="STRING" id="208439.AJAP_23090"/>
<feature type="transmembrane region" description="Helical" evidence="2">
    <location>
        <begin position="256"/>
        <end position="284"/>
    </location>
</feature>
<dbReference type="Proteomes" id="UP000028492">
    <property type="component" value="Chromosome"/>
</dbReference>
<keyword evidence="2" id="KW-1133">Transmembrane helix</keyword>
<dbReference type="RefSeq" id="WP_051972563.1">
    <property type="nucleotide sequence ID" value="NZ_CP008953.1"/>
</dbReference>
<evidence type="ECO:0000313" key="3">
    <source>
        <dbReference type="EMBL" id="AIG77471.1"/>
    </source>
</evidence>
<feature type="transmembrane region" description="Helical" evidence="2">
    <location>
        <begin position="59"/>
        <end position="76"/>
    </location>
</feature>
<evidence type="ECO:0000256" key="2">
    <source>
        <dbReference type="SAM" id="Phobius"/>
    </source>
</evidence>
<keyword evidence="2" id="KW-0812">Transmembrane</keyword>
<sequence length="356" mass="39697">MWIASLLTSGAASFGRILIVGLLPNAVTVVFVWLLLRAQSFAGSSDWRPLIPADLRTDIVQVLLALLVITLLTVLVQPFQVRMIRLLEGYWEGWWLTAQLAPVLVEYQTRKTEALAARINRLEDELDRLESRPRAETLQEQRRRQRIASRVVSAQRRAMAKLERYPRKKESGQAQIPLLPTALGNALRAGETSAGERYGLNTLSSWPRLYPLLSDKLSSVQASARDSLDAAANFCINFFLVFVIAVVALADEPKAYWIPALALVLCCMSYVGAVAAAVTFTTYIRVAYDLHRFDLLKAMHHKLPDTASAEYDQFAQLSEFFRGDSVDGIIDGLAMYTFGSRGYEHPRESPGPTPSP</sequence>
<feature type="transmembrane region" description="Helical" evidence="2">
    <location>
        <begin position="230"/>
        <end position="250"/>
    </location>
</feature>
<dbReference type="KEGG" id="aja:AJAP_23090"/>
<keyword evidence="1" id="KW-0175">Coiled coil</keyword>
<evidence type="ECO:0000313" key="4">
    <source>
        <dbReference type="Proteomes" id="UP000028492"/>
    </source>
</evidence>
<dbReference type="HOGENOM" id="CLU_073799_0_0_11"/>
<keyword evidence="2" id="KW-0472">Membrane</keyword>